<keyword evidence="1" id="KW-1133">Transmembrane helix</keyword>
<organism evidence="2 3">
    <name type="scientific">Paramecium sonneborni</name>
    <dbReference type="NCBI Taxonomy" id="65129"/>
    <lineage>
        <taxon>Eukaryota</taxon>
        <taxon>Sar</taxon>
        <taxon>Alveolata</taxon>
        <taxon>Ciliophora</taxon>
        <taxon>Intramacronucleata</taxon>
        <taxon>Oligohymenophorea</taxon>
        <taxon>Peniculida</taxon>
        <taxon>Parameciidae</taxon>
        <taxon>Paramecium</taxon>
    </lineage>
</organism>
<dbReference type="Proteomes" id="UP000692954">
    <property type="component" value="Unassembled WGS sequence"/>
</dbReference>
<sequence length="475" mass="55976">MKKILNNFEKQDIFGVPVSLLTNQENEKFQSKIGGIATVLVSSLSFVYFCYVFVLWKSNQLSPTISSKQEILGYAEFQLEESLIEIQLLDFTGDVDPFQKENNIITPLLFTFINTTIEDEPIPLFSNKIQPYRIVLDNITIVLNSLLNQDNNNYQQQRQYSIVFAKCQQDYVNFGSYCADENTINNYLSKFHGFLYLTIYLSKLNILTKEFEQFKKQYYTGFDPNKPFYSQIMLKQQKTIIDDGILFNSYEHYNFLNNFELISQETDKNFAINVINTVSKFNYNFESYGCYLFRIDNISLQEEITYPKLGQVLAQIGSIIQLIFLVKHFVLYYNNQLLENLLLNSIVNMYYPELKEFKTNFLNQISIQNEHNYNMKIPWKTFKQIHKVFLQGARKKCRLVNILYEISRIQLILQEKFGDQLLLKSHQMGAIITENKLDQINSKKSNHLQIKPFDPFEMENQSESLEELELLIQQR</sequence>
<keyword evidence="1" id="KW-0472">Membrane</keyword>
<dbReference type="PANTHER" id="PTHR12621:SF7">
    <property type="entry name" value="CYSTEINE AND HISTIDINE-RICH DOMAIN-CONTAINING PROTEIN 1"/>
    <property type="match status" value="1"/>
</dbReference>
<evidence type="ECO:0000256" key="1">
    <source>
        <dbReference type="SAM" id="Phobius"/>
    </source>
</evidence>
<dbReference type="OrthoDB" id="290195at2759"/>
<comment type="caution">
    <text evidence="2">The sequence shown here is derived from an EMBL/GenBank/DDBJ whole genome shotgun (WGS) entry which is preliminary data.</text>
</comment>
<dbReference type="AlphaFoldDB" id="A0A8S1MY89"/>
<proteinExistence type="predicted"/>
<keyword evidence="1" id="KW-0812">Transmembrane</keyword>
<accession>A0A8S1MY89</accession>
<dbReference type="GO" id="GO:0008270">
    <property type="term" value="F:zinc ion binding"/>
    <property type="evidence" value="ECO:0007669"/>
    <property type="project" value="TreeGrafter"/>
</dbReference>
<reference evidence="2" key="1">
    <citation type="submission" date="2021-01" db="EMBL/GenBank/DDBJ databases">
        <authorList>
            <consortium name="Genoscope - CEA"/>
            <person name="William W."/>
        </authorList>
    </citation>
    <scope>NUCLEOTIDE SEQUENCE</scope>
</reference>
<dbReference type="PANTHER" id="PTHR12621">
    <property type="entry name" value="CYSTEINE AND HISTIDINE-RICH DOMAIN CHORD -CONTAINING PROTEIN"/>
    <property type="match status" value="1"/>
</dbReference>
<dbReference type="EMBL" id="CAJJDN010000040">
    <property type="protein sequence ID" value="CAD8079984.1"/>
    <property type="molecule type" value="Genomic_DNA"/>
</dbReference>
<evidence type="ECO:0000313" key="3">
    <source>
        <dbReference type="Proteomes" id="UP000692954"/>
    </source>
</evidence>
<evidence type="ECO:0008006" key="4">
    <source>
        <dbReference type="Google" id="ProtNLM"/>
    </source>
</evidence>
<gene>
    <name evidence="2" type="ORF">PSON_ATCC_30995.1.T0400010</name>
</gene>
<keyword evidence="3" id="KW-1185">Reference proteome</keyword>
<feature type="transmembrane region" description="Helical" evidence="1">
    <location>
        <begin position="33"/>
        <end position="56"/>
    </location>
</feature>
<name>A0A8S1MY89_9CILI</name>
<protein>
    <recommendedName>
        <fullName evidence="4">Transmembrane protein</fullName>
    </recommendedName>
</protein>
<evidence type="ECO:0000313" key="2">
    <source>
        <dbReference type="EMBL" id="CAD8079984.1"/>
    </source>
</evidence>